<dbReference type="InterPro" id="IPR023186">
    <property type="entry name" value="IUNH"/>
</dbReference>
<evidence type="ECO:0000313" key="4">
    <source>
        <dbReference type="EMBL" id="MEW6954977.1"/>
    </source>
</evidence>
<dbReference type="InterPro" id="IPR036452">
    <property type="entry name" value="Ribo_hydro-like"/>
</dbReference>
<sequence length="318" mass="34539">MTHRPVYFDCDTGIDDSMALIYLLSSPEISLVGVGTICGNTDSAQAADNTLRIMDIAGRRDIPVAVGENRFLTHEYEFRPTHIHGDNGVGNIDLPETDMRPVDESAAEMLVRLSYEFAGELEVLSVGPMTNLARALELDPSLPSRIKAVTSMGGAAQTCGNASAVGEANIWNDPEAAKKVVHANWKVTLVGLDVTLQNVLEESHRHQLLSSDRPVARVMGEILDLYFDFYLPQYGRRCSALHDPLAAAVMVGNIVPVNSPWVDVDVDDTDGPGRGQTIADLRGQLAGTADQPGAHVRMVLDTDRKFQDHLTARLLGIE</sequence>
<comment type="caution">
    <text evidence="4">The sequence shown here is derived from an EMBL/GenBank/DDBJ whole genome shotgun (WGS) entry which is preliminary data.</text>
</comment>
<keyword evidence="5" id="KW-1185">Reference proteome</keyword>
<evidence type="ECO:0000256" key="2">
    <source>
        <dbReference type="ARBA" id="ARBA00023295"/>
    </source>
</evidence>
<gene>
    <name evidence="4" type="ORF">V3M73_08080</name>
</gene>
<evidence type="ECO:0000256" key="1">
    <source>
        <dbReference type="ARBA" id="ARBA00022801"/>
    </source>
</evidence>
<feature type="domain" description="Inosine/uridine-preferring nucleoside hydrolase" evidence="3">
    <location>
        <begin position="6"/>
        <end position="304"/>
    </location>
</feature>
<reference evidence="4 5" key="1">
    <citation type="submission" date="2024-01" db="EMBL/GenBank/DDBJ databases">
        <title>Genomic analysis and antimicrobial resistance profiles of Trueperella pyogenes isolated from domestic and wild animals.</title>
        <authorList>
            <person name="Magossi G."/>
            <person name="Gzyl K.E."/>
            <person name="Holman D.B."/>
            <person name="Amat S."/>
        </authorList>
    </citation>
    <scope>NUCLEOTIDE SEQUENCE [LARGE SCALE GENOMIC DNA]</scope>
    <source>
        <strain evidence="4 5">1494</strain>
    </source>
</reference>
<dbReference type="Proteomes" id="UP001555100">
    <property type="component" value="Unassembled WGS sequence"/>
</dbReference>
<dbReference type="InterPro" id="IPR001910">
    <property type="entry name" value="Inosine/uridine_hydrolase_dom"/>
</dbReference>
<organism evidence="4 5">
    <name type="scientific">Trueperella pyogenes</name>
    <dbReference type="NCBI Taxonomy" id="1661"/>
    <lineage>
        <taxon>Bacteria</taxon>
        <taxon>Bacillati</taxon>
        <taxon>Actinomycetota</taxon>
        <taxon>Actinomycetes</taxon>
        <taxon>Actinomycetales</taxon>
        <taxon>Actinomycetaceae</taxon>
        <taxon>Trueperella</taxon>
    </lineage>
</organism>
<dbReference type="Pfam" id="PF01156">
    <property type="entry name" value="IU_nuc_hydro"/>
    <property type="match status" value="1"/>
</dbReference>
<protein>
    <submittedName>
        <fullName evidence="4">Nucleoside hydrolase</fullName>
    </submittedName>
</protein>
<dbReference type="GO" id="GO:0016787">
    <property type="term" value="F:hydrolase activity"/>
    <property type="evidence" value="ECO:0007669"/>
    <property type="project" value="UniProtKB-KW"/>
</dbReference>
<dbReference type="SUPFAM" id="SSF53590">
    <property type="entry name" value="Nucleoside hydrolase"/>
    <property type="match status" value="1"/>
</dbReference>
<dbReference type="PANTHER" id="PTHR12304:SF4">
    <property type="entry name" value="URIDINE NUCLEOSIDASE"/>
    <property type="match status" value="1"/>
</dbReference>
<evidence type="ECO:0000313" key="5">
    <source>
        <dbReference type="Proteomes" id="UP001555100"/>
    </source>
</evidence>
<evidence type="ECO:0000259" key="3">
    <source>
        <dbReference type="Pfam" id="PF01156"/>
    </source>
</evidence>
<keyword evidence="1 4" id="KW-0378">Hydrolase</keyword>
<dbReference type="Gene3D" id="3.90.245.10">
    <property type="entry name" value="Ribonucleoside hydrolase-like"/>
    <property type="match status" value="1"/>
</dbReference>
<dbReference type="EMBL" id="JBAGNM010000008">
    <property type="protein sequence ID" value="MEW6954977.1"/>
    <property type="molecule type" value="Genomic_DNA"/>
</dbReference>
<name>A0ABV3NCN2_9ACTO</name>
<dbReference type="CDD" id="cd02650">
    <property type="entry name" value="nuc_hydro_CaPnhB"/>
    <property type="match status" value="1"/>
</dbReference>
<proteinExistence type="predicted"/>
<keyword evidence="2" id="KW-0326">Glycosidase</keyword>
<dbReference type="RefSeq" id="WP_283840818.1">
    <property type="nucleotide sequence ID" value="NZ_CP123396.1"/>
</dbReference>
<accession>A0ABV3NCN2</accession>
<dbReference type="PANTHER" id="PTHR12304">
    <property type="entry name" value="INOSINE-URIDINE PREFERRING NUCLEOSIDE HYDROLASE"/>
    <property type="match status" value="1"/>
</dbReference>